<proteinExistence type="predicted"/>
<keyword evidence="3" id="KW-1185">Reference proteome</keyword>
<comment type="caution">
    <text evidence="2">The sequence shown here is derived from an EMBL/GenBank/DDBJ whole genome shotgun (WGS) entry which is preliminary data.</text>
</comment>
<evidence type="ECO:0000256" key="1">
    <source>
        <dbReference type="SAM" id="MobiDB-lite"/>
    </source>
</evidence>
<sequence length="163" mass="18262">MSSETQNTAKVDAKKDYGNFGPWMIVEKKSRRKIRDNVQNSLQNQQIGKDGSRFRTLNNKDMHKDDFEGFLPDTRRHKGKEIMHGNSMKKISATPNNVRILRERNRNNKNISKEANGGLERSDPDLAAHHPSVAAGKGSRTFPTVELQTVLGDDTGLGFEGEG</sequence>
<dbReference type="AlphaFoldDB" id="A0A7J8TFF2"/>
<reference evidence="2 3" key="1">
    <citation type="journal article" date="2019" name="Genome Biol. Evol.">
        <title>Insights into the evolution of the New World diploid cottons (Gossypium, subgenus Houzingenia) based on genome sequencing.</title>
        <authorList>
            <person name="Grover C.E."/>
            <person name="Arick M.A. 2nd"/>
            <person name="Thrash A."/>
            <person name="Conover J.L."/>
            <person name="Sanders W.S."/>
            <person name="Peterson D.G."/>
            <person name="Frelichowski J.E."/>
            <person name="Scheffler J.A."/>
            <person name="Scheffler B.E."/>
            <person name="Wendel J.F."/>
        </authorList>
    </citation>
    <scope>NUCLEOTIDE SEQUENCE [LARGE SCALE GENOMIC DNA]</scope>
    <source>
        <strain evidence="2">27</strain>
        <tissue evidence="2">Leaf</tissue>
    </source>
</reference>
<dbReference type="Proteomes" id="UP000593561">
    <property type="component" value="Unassembled WGS sequence"/>
</dbReference>
<gene>
    <name evidence="2" type="ORF">Godav_000075</name>
</gene>
<organism evidence="2 3">
    <name type="scientific">Gossypium davidsonii</name>
    <name type="common">Davidson's cotton</name>
    <name type="synonym">Gossypium klotzschianum subsp. davidsonii</name>
    <dbReference type="NCBI Taxonomy" id="34287"/>
    <lineage>
        <taxon>Eukaryota</taxon>
        <taxon>Viridiplantae</taxon>
        <taxon>Streptophyta</taxon>
        <taxon>Embryophyta</taxon>
        <taxon>Tracheophyta</taxon>
        <taxon>Spermatophyta</taxon>
        <taxon>Magnoliopsida</taxon>
        <taxon>eudicotyledons</taxon>
        <taxon>Gunneridae</taxon>
        <taxon>Pentapetalae</taxon>
        <taxon>rosids</taxon>
        <taxon>malvids</taxon>
        <taxon>Malvales</taxon>
        <taxon>Malvaceae</taxon>
        <taxon>Malvoideae</taxon>
        <taxon>Gossypium</taxon>
    </lineage>
</organism>
<dbReference type="EMBL" id="JABFAC010247358">
    <property type="protein sequence ID" value="MBA0636862.1"/>
    <property type="molecule type" value="Genomic_DNA"/>
</dbReference>
<accession>A0A7J8TFF2</accession>
<protein>
    <submittedName>
        <fullName evidence="2">Uncharacterized protein</fullName>
    </submittedName>
</protein>
<evidence type="ECO:0000313" key="2">
    <source>
        <dbReference type="EMBL" id="MBA0636862.1"/>
    </source>
</evidence>
<feature type="region of interest" description="Disordered" evidence="1">
    <location>
        <begin position="102"/>
        <end position="141"/>
    </location>
</feature>
<name>A0A7J8TFF2_GOSDV</name>
<evidence type="ECO:0000313" key="3">
    <source>
        <dbReference type="Proteomes" id="UP000593561"/>
    </source>
</evidence>